<dbReference type="OrthoDB" id="5415241at2759"/>
<dbReference type="GO" id="GO:0070628">
    <property type="term" value="F:proteasome binding"/>
    <property type="evidence" value="ECO:0007669"/>
    <property type="project" value="InterPro"/>
</dbReference>
<dbReference type="InterPro" id="IPR038816">
    <property type="entry name" value="Stationary_phase_5"/>
</dbReference>
<dbReference type="EMBL" id="MU007034">
    <property type="protein sequence ID" value="KAF2431111.1"/>
    <property type="molecule type" value="Genomic_DNA"/>
</dbReference>
<dbReference type="GO" id="GO:0043248">
    <property type="term" value="P:proteasome assembly"/>
    <property type="evidence" value="ECO:0007669"/>
    <property type="project" value="TreeGrafter"/>
</dbReference>
<proteinExistence type="predicted"/>
<reference evidence="2" key="1">
    <citation type="journal article" date="2020" name="Stud. Mycol.">
        <title>101 Dothideomycetes genomes: a test case for predicting lifestyles and emergence of pathogens.</title>
        <authorList>
            <person name="Haridas S."/>
            <person name="Albert R."/>
            <person name="Binder M."/>
            <person name="Bloem J."/>
            <person name="Labutti K."/>
            <person name="Salamov A."/>
            <person name="Andreopoulos B."/>
            <person name="Baker S."/>
            <person name="Barry K."/>
            <person name="Bills G."/>
            <person name="Bluhm B."/>
            <person name="Cannon C."/>
            <person name="Castanera R."/>
            <person name="Culley D."/>
            <person name="Daum C."/>
            <person name="Ezra D."/>
            <person name="Gonzalez J."/>
            <person name="Henrissat B."/>
            <person name="Kuo A."/>
            <person name="Liang C."/>
            <person name="Lipzen A."/>
            <person name="Lutzoni F."/>
            <person name="Magnuson J."/>
            <person name="Mondo S."/>
            <person name="Nolan M."/>
            <person name="Ohm R."/>
            <person name="Pangilinan J."/>
            <person name="Park H.-J."/>
            <person name="Ramirez L."/>
            <person name="Alfaro M."/>
            <person name="Sun H."/>
            <person name="Tritt A."/>
            <person name="Yoshinaga Y."/>
            <person name="Zwiers L.-H."/>
            <person name="Turgeon B."/>
            <person name="Goodwin S."/>
            <person name="Spatafora J."/>
            <person name="Crous P."/>
            <person name="Grigoriev I."/>
        </authorList>
    </citation>
    <scope>NUCLEOTIDE SEQUENCE</scope>
    <source>
        <strain evidence="2">CBS 130266</strain>
    </source>
</reference>
<accession>A0A9P4NTU9</accession>
<dbReference type="Proteomes" id="UP000800235">
    <property type="component" value="Unassembled WGS sequence"/>
</dbReference>
<protein>
    <recommendedName>
        <fullName evidence="4">Casein kinase II beta 2 subunit</fullName>
    </recommendedName>
</protein>
<feature type="region of interest" description="Disordered" evidence="1">
    <location>
        <begin position="391"/>
        <end position="449"/>
    </location>
</feature>
<dbReference type="PANTHER" id="PTHR42342">
    <property type="entry name" value="STATIONARY PHASE PROTEIN 5"/>
    <property type="match status" value="1"/>
</dbReference>
<organism evidence="2 3">
    <name type="scientific">Tothia fuscella</name>
    <dbReference type="NCBI Taxonomy" id="1048955"/>
    <lineage>
        <taxon>Eukaryota</taxon>
        <taxon>Fungi</taxon>
        <taxon>Dikarya</taxon>
        <taxon>Ascomycota</taxon>
        <taxon>Pezizomycotina</taxon>
        <taxon>Dothideomycetes</taxon>
        <taxon>Pleosporomycetidae</taxon>
        <taxon>Venturiales</taxon>
        <taxon>Cylindrosympodiaceae</taxon>
        <taxon>Tothia</taxon>
    </lineage>
</organism>
<evidence type="ECO:0000313" key="3">
    <source>
        <dbReference type="Proteomes" id="UP000800235"/>
    </source>
</evidence>
<gene>
    <name evidence="2" type="ORF">EJ08DRAFT_660264</name>
</gene>
<name>A0A9P4NTU9_9PEZI</name>
<evidence type="ECO:0000313" key="2">
    <source>
        <dbReference type="EMBL" id="KAF2431111.1"/>
    </source>
</evidence>
<comment type="caution">
    <text evidence="2">The sequence shown here is derived from an EMBL/GenBank/DDBJ whole genome shotgun (WGS) entry which is preliminary data.</text>
</comment>
<dbReference type="AlphaFoldDB" id="A0A9P4NTU9"/>
<evidence type="ECO:0000256" key="1">
    <source>
        <dbReference type="SAM" id="MobiDB-lite"/>
    </source>
</evidence>
<sequence>MAARLGSFHLLVAKNVKILRLAVKNTHKYLESQLPASVTKNTAQLQPLYARATSRQPIHPAAFLRQTKRWFSGSNGVNSSIRQFSSGPSHGTPGFKYDRASFPKSRVASAINLSTGRAPFASTLRPNLSGGAIGRTAGGYGLGSGRVGGARFFSHTPAAQAQVIQNVNQAIRAFLIGGKSAQYDGVNPRTGEKRYKTVTVLQEKAAKKMQAVPKATPGSFIDFTVNPTITALTPLSAVVGFSNSKRQVETLNTEGLMDILSVDFSRSLKELAIILNDLKRLTSLGDLPITYQDSCLRIHFPGCDADTVERLMIELGIQRGIVKQDQDFDAFNGTEIALLFPFAPSQTPSECSFYEKSVSHRKFNPDELWWNNPEFIGEAPGSPILGNLPTPDFSTMSDSGMEFDDIPNDSPWLSSPSEYESFRSSEIDQLGTSREKSRGQSQHDPLEYQGIEGIYRFIQQCDDAGRQ</sequence>
<evidence type="ECO:0008006" key="4">
    <source>
        <dbReference type="Google" id="ProtNLM"/>
    </source>
</evidence>
<keyword evidence="3" id="KW-1185">Reference proteome</keyword>
<dbReference type="PANTHER" id="PTHR42342:SF1">
    <property type="entry name" value="STATIONARY PHASE PROTEIN 5"/>
    <property type="match status" value="1"/>
</dbReference>